<keyword evidence="1" id="KW-0812">Transmembrane</keyword>
<dbReference type="Proteomes" id="UP000184301">
    <property type="component" value="Unassembled WGS sequence"/>
</dbReference>
<evidence type="ECO:0008006" key="4">
    <source>
        <dbReference type="Google" id="ProtNLM"/>
    </source>
</evidence>
<keyword evidence="1" id="KW-0472">Membrane</keyword>
<feature type="transmembrane region" description="Helical" evidence="1">
    <location>
        <begin position="6"/>
        <end position="23"/>
    </location>
</feature>
<keyword evidence="3" id="KW-1185">Reference proteome</keyword>
<accession>A0A1M6JL92</accession>
<organism evidence="2 3">
    <name type="scientific">Hespellia stercorisuis DSM 15480</name>
    <dbReference type="NCBI Taxonomy" id="1121950"/>
    <lineage>
        <taxon>Bacteria</taxon>
        <taxon>Bacillati</taxon>
        <taxon>Bacillota</taxon>
        <taxon>Clostridia</taxon>
        <taxon>Lachnospirales</taxon>
        <taxon>Lachnospiraceae</taxon>
        <taxon>Hespellia</taxon>
    </lineage>
</organism>
<feature type="transmembrane region" description="Helical" evidence="1">
    <location>
        <begin position="70"/>
        <end position="91"/>
    </location>
</feature>
<dbReference type="EMBL" id="FQZY01000009">
    <property type="protein sequence ID" value="SHJ47402.1"/>
    <property type="molecule type" value="Genomic_DNA"/>
</dbReference>
<proteinExistence type="predicted"/>
<evidence type="ECO:0000256" key="1">
    <source>
        <dbReference type="SAM" id="Phobius"/>
    </source>
</evidence>
<dbReference type="RefSeq" id="WP_073105082.1">
    <property type="nucleotide sequence ID" value="NZ_FQZY01000009.1"/>
</dbReference>
<gene>
    <name evidence="2" type="ORF">SAMN02745243_00684</name>
</gene>
<evidence type="ECO:0000313" key="2">
    <source>
        <dbReference type="EMBL" id="SHJ47402.1"/>
    </source>
</evidence>
<feature type="transmembrane region" description="Helical" evidence="1">
    <location>
        <begin position="44"/>
        <end position="64"/>
    </location>
</feature>
<keyword evidence="1" id="KW-1133">Transmembrane helix</keyword>
<dbReference type="STRING" id="1121950.SAMN02745243_00684"/>
<sequence>MDTFMVTVALMVLFIIEGIIIIATKKIPRMGTDKYTAESIRAYAVPRGITIILFSLSVMGFSYALRKTSFSRISLIAFIILVIMVIVHFVIKKKMLVKK</sequence>
<protein>
    <recommendedName>
        <fullName evidence="4">DUF3784 domain-containing protein</fullName>
    </recommendedName>
</protein>
<reference evidence="2 3" key="1">
    <citation type="submission" date="2016-11" db="EMBL/GenBank/DDBJ databases">
        <authorList>
            <person name="Jaros S."/>
            <person name="Januszkiewicz K."/>
            <person name="Wedrychowicz H."/>
        </authorList>
    </citation>
    <scope>NUCLEOTIDE SEQUENCE [LARGE SCALE GENOMIC DNA]</scope>
    <source>
        <strain evidence="2 3">DSM 15480</strain>
    </source>
</reference>
<dbReference type="AlphaFoldDB" id="A0A1M6JL92"/>
<evidence type="ECO:0000313" key="3">
    <source>
        <dbReference type="Proteomes" id="UP000184301"/>
    </source>
</evidence>
<name>A0A1M6JL92_9FIRM</name>